<dbReference type="Proteomes" id="UP000016424">
    <property type="component" value="Unassembled WGS sequence"/>
</dbReference>
<evidence type="ECO:0008006" key="3">
    <source>
        <dbReference type="Google" id="ProtNLM"/>
    </source>
</evidence>
<name>S4N9S1_GEOKU</name>
<dbReference type="AlphaFoldDB" id="S4N9S1"/>
<evidence type="ECO:0000313" key="2">
    <source>
        <dbReference type="Proteomes" id="UP000016424"/>
    </source>
</evidence>
<organism evidence="1 2">
    <name type="scientific">Geobacillus kaustophilus GBlys</name>
    <dbReference type="NCBI Taxonomy" id="1337888"/>
    <lineage>
        <taxon>Bacteria</taxon>
        <taxon>Bacillati</taxon>
        <taxon>Bacillota</taxon>
        <taxon>Bacilli</taxon>
        <taxon>Bacillales</taxon>
        <taxon>Anoxybacillaceae</taxon>
        <taxon>Geobacillus</taxon>
        <taxon>Geobacillus thermoleovorans group</taxon>
    </lineage>
</organism>
<gene>
    <name evidence="1" type="ORF">GBL_0353</name>
</gene>
<dbReference type="Pfam" id="PF11068">
    <property type="entry name" value="YlqD"/>
    <property type="match status" value="1"/>
</dbReference>
<dbReference type="Gene3D" id="6.10.140.1110">
    <property type="match status" value="1"/>
</dbReference>
<evidence type="ECO:0000313" key="1">
    <source>
        <dbReference type="EMBL" id="GAD12136.1"/>
    </source>
</evidence>
<sequence length="130" mass="15220">MGMKLIQTVEVRQVVTERSKQELAAAFAARKQQLERECGQLRFEQKRMEKSGKYPASLVKQYFAKEIDDRMEKIKLLEFQLEQLHMLPLGSELKEREVEALIEVNVGDRWEEVTKTRAIIVEDGVVKEIR</sequence>
<dbReference type="EMBL" id="BASG01000002">
    <property type="protein sequence ID" value="GAD12136.1"/>
    <property type="molecule type" value="Genomic_DNA"/>
</dbReference>
<dbReference type="InterPro" id="IPR021297">
    <property type="entry name" value="YlqD"/>
</dbReference>
<accession>S4N9S1</accession>
<proteinExistence type="predicted"/>
<protein>
    <recommendedName>
        <fullName evidence="3">YlqD protein</fullName>
    </recommendedName>
</protein>
<reference evidence="2" key="1">
    <citation type="journal article" date="2013" name="Genome">
        <title>Draft Genome Sequence of Geobacillus kaustophilus GBlys, a Lysogenic Strain with Bacteriophage phiOH2.</title>
        <authorList>
            <person name="Doi K."/>
            <person name="Mori K."/>
            <person name="Martono H."/>
            <person name="Nagayoshi Y."/>
            <person name="Fujino Y."/>
            <person name="Tashiro K."/>
            <person name="Kuhara S."/>
            <person name="Ohshima T."/>
        </authorList>
    </citation>
    <scope>NUCLEOTIDE SEQUENCE [LARGE SCALE GENOMIC DNA]</scope>
    <source>
        <strain evidence="2">GBlys</strain>
    </source>
</reference>
<comment type="caution">
    <text evidence="1">The sequence shown here is derived from an EMBL/GenBank/DDBJ whole genome shotgun (WGS) entry which is preliminary data.</text>
</comment>